<dbReference type="STRING" id="1763538.LPB68_17975"/>
<feature type="transmembrane region" description="Helical" evidence="1">
    <location>
        <begin position="16"/>
        <end position="33"/>
    </location>
</feature>
<keyword evidence="1" id="KW-1133">Transmembrane helix</keyword>
<evidence type="ECO:0000313" key="2">
    <source>
        <dbReference type="EMBL" id="OAB77084.1"/>
    </source>
</evidence>
<comment type="caution">
    <text evidence="2">The sequence shown here is derived from an EMBL/GenBank/DDBJ whole genome shotgun (WGS) entry which is preliminary data.</text>
</comment>
<evidence type="ECO:0000256" key="1">
    <source>
        <dbReference type="SAM" id="Phobius"/>
    </source>
</evidence>
<name>A0A167G0E8_9BACL</name>
<dbReference type="EMBL" id="LSFN01000005">
    <property type="protein sequence ID" value="OAB77084.1"/>
    <property type="molecule type" value="Genomic_DNA"/>
</dbReference>
<gene>
    <name evidence="2" type="ORF">PNBC_06760</name>
</gene>
<sequence>MSTNKKTERVIEDVQCANFISATLFFVLNLMGLPGSPSAYEIFLIIVMLVFNILIFGYAWRWSKQKGRVHS</sequence>
<keyword evidence="3" id="KW-1185">Reference proteome</keyword>
<dbReference type="KEGG" id="pcx:LPB68_17975"/>
<dbReference type="AlphaFoldDB" id="A0A167G0E8"/>
<proteinExistence type="predicted"/>
<keyword evidence="1" id="KW-0812">Transmembrane</keyword>
<feature type="transmembrane region" description="Helical" evidence="1">
    <location>
        <begin position="39"/>
        <end position="60"/>
    </location>
</feature>
<reference evidence="2 3" key="1">
    <citation type="submission" date="2016-02" db="EMBL/GenBank/DDBJ databases">
        <title>Paenibacillus sp. LPB0068, isolated from Crassostrea gigas.</title>
        <authorList>
            <person name="Shin S.-K."/>
            <person name="Yi H."/>
        </authorList>
    </citation>
    <scope>NUCLEOTIDE SEQUENCE [LARGE SCALE GENOMIC DNA]</scope>
    <source>
        <strain evidence="2 3">LPB0068</strain>
    </source>
</reference>
<accession>A0A167G0E8</accession>
<protein>
    <submittedName>
        <fullName evidence="2">Uncharacterized protein</fullName>
    </submittedName>
</protein>
<keyword evidence="1" id="KW-0472">Membrane</keyword>
<organism evidence="2 3">
    <name type="scientific">Paenibacillus crassostreae</name>
    <dbReference type="NCBI Taxonomy" id="1763538"/>
    <lineage>
        <taxon>Bacteria</taxon>
        <taxon>Bacillati</taxon>
        <taxon>Bacillota</taxon>
        <taxon>Bacilli</taxon>
        <taxon>Bacillales</taxon>
        <taxon>Paenibacillaceae</taxon>
        <taxon>Paenibacillus</taxon>
    </lineage>
</organism>
<evidence type="ECO:0000313" key="3">
    <source>
        <dbReference type="Proteomes" id="UP000077134"/>
    </source>
</evidence>
<dbReference type="Proteomes" id="UP000077134">
    <property type="component" value="Unassembled WGS sequence"/>
</dbReference>